<dbReference type="Proteomes" id="UP000298133">
    <property type="component" value="Unassembled WGS sequence"/>
</dbReference>
<evidence type="ECO:0000256" key="3">
    <source>
        <dbReference type="PROSITE-ProRule" id="PRU01106"/>
    </source>
</evidence>
<evidence type="ECO:0000256" key="2">
    <source>
        <dbReference type="ARBA" id="ARBA00022801"/>
    </source>
</evidence>
<comment type="caution">
    <text evidence="5">The sequence shown here is derived from an EMBL/GenBank/DDBJ whole genome shotgun (WGS) entry which is preliminary data.</text>
</comment>
<accession>A0A4Y8UHS9</accession>
<dbReference type="InterPro" id="IPR033120">
    <property type="entry name" value="HOTDOG_ACOT"/>
</dbReference>
<dbReference type="GO" id="GO:0005829">
    <property type="term" value="C:cytosol"/>
    <property type="evidence" value="ECO:0007669"/>
    <property type="project" value="TreeGrafter"/>
</dbReference>
<evidence type="ECO:0000313" key="5">
    <source>
        <dbReference type="EMBL" id="TFH67978.1"/>
    </source>
</evidence>
<keyword evidence="2 3" id="KW-0378">Hydrolase</keyword>
<reference evidence="5 6" key="1">
    <citation type="submission" date="2019-03" db="EMBL/GenBank/DDBJ databases">
        <title>Draft genome of Gammaproteobacteria bacterium LSUCC0057, a member of the SAR92 clade.</title>
        <authorList>
            <person name="Lanclos V.C."/>
            <person name="Doiron C."/>
            <person name="Henson M.W."/>
            <person name="Thrash J.C."/>
        </authorList>
    </citation>
    <scope>NUCLEOTIDE SEQUENCE [LARGE SCALE GENOMIC DNA]</scope>
    <source>
        <strain evidence="5 6">LSUCC0057</strain>
    </source>
</reference>
<evidence type="ECO:0000259" key="4">
    <source>
        <dbReference type="PROSITE" id="PS51770"/>
    </source>
</evidence>
<dbReference type="EMBL" id="SPIA01000002">
    <property type="protein sequence ID" value="TFH67978.1"/>
    <property type="molecule type" value="Genomic_DNA"/>
</dbReference>
<evidence type="ECO:0000313" key="6">
    <source>
        <dbReference type="Proteomes" id="UP000298133"/>
    </source>
</evidence>
<gene>
    <name evidence="5" type="ORF">E3W66_06955</name>
</gene>
<dbReference type="GO" id="GO:0009062">
    <property type="term" value="P:fatty acid catabolic process"/>
    <property type="evidence" value="ECO:0007669"/>
    <property type="project" value="TreeGrafter"/>
</dbReference>
<sequence length="128" mass="13832">MNEPQRPDGELLLQTVAMPKETNTNGDIFGGWLLSQMDIAGGVMAERVARGRTATVAISSMSFLRPVPVGGIISCYGRLLSIGRSSIKLSLAVWCQPRGSQQQHKVTEGEFIFVAIDEAGNSRAIVRD</sequence>
<organism evidence="5 6">
    <name type="scientific">Gammaproteobacteria bacterium LSUCC0057</name>
    <dbReference type="NCBI Taxonomy" id="2559237"/>
    <lineage>
        <taxon>Bacteria</taxon>
        <taxon>Pseudomonadati</taxon>
        <taxon>Pseudomonadota</taxon>
        <taxon>Gammaproteobacteria</taxon>
        <taxon>Cellvibrionales</taxon>
        <taxon>Porticoccaceae</taxon>
        <taxon>SAR92 clade</taxon>
    </lineage>
</organism>
<dbReference type="InterPro" id="IPR029069">
    <property type="entry name" value="HotDog_dom_sf"/>
</dbReference>
<evidence type="ECO:0000256" key="1">
    <source>
        <dbReference type="ARBA" id="ARBA00010458"/>
    </source>
</evidence>
<dbReference type="GO" id="GO:0006637">
    <property type="term" value="P:acyl-CoA metabolic process"/>
    <property type="evidence" value="ECO:0007669"/>
    <property type="project" value="TreeGrafter"/>
</dbReference>
<dbReference type="GO" id="GO:0052816">
    <property type="term" value="F:long-chain fatty acyl-CoA hydrolase activity"/>
    <property type="evidence" value="ECO:0007669"/>
    <property type="project" value="TreeGrafter"/>
</dbReference>
<dbReference type="CDD" id="cd03442">
    <property type="entry name" value="BFIT_BACH"/>
    <property type="match status" value="1"/>
</dbReference>
<protein>
    <submittedName>
        <fullName evidence="5">Acyl-CoA thioesterase</fullName>
    </submittedName>
</protein>
<dbReference type="OrthoDB" id="9801856at2"/>
<dbReference type="Pfam" id="PF03061">
    <property type="entry name" value="4HBT"/>
    <property type="match status" value="1"/>
</dbReference>
<dbReference type="InterPro" id="IPR006683">
    <property type="entry name" value="Thioestr_dom"/>
</dbReference>
<dbReference type="PANTHER" id="PTHR11049:SF5">
    <property type="entry name" value="ACYL-COA THIOESTER HYDROLASE YCIA"/>
    <property type="match status" value="1"/>
</dbReference>
<name>A0A4Y8UHS9_9GAMM</name>
<dbReference type="PANTHER" id="PTHR11049">
    <property type="entry name" value="ACYL COENZYME A THIOESTER HYDROLASE"/>
    <property type="match status" value="1"/>
</dbReference>
<comment type="similarity">
    <text evidence="1">Belongs to the acyl coenzyme A hydrolase family.</text>
</comment>
<proteinExistence type="inferred from homology"/>
<feature type="domain" description="HotDog ACOT-type" evidence="4">
    <location>
        <begin position="7"/>
        <end position="119"/>
    </location>
</feature>
<dbReference type="AlphaFoldDB" id="A0A4Y8UHS9"/>
<dbReference type="InterPro" id="IPR040170">
    <property type="entry name" value="Cytosol_ACT"/>
</dbReference>
<dbReference type="Gene3D" id="3.10.129.10">
    <property type="entry name" value="Hotdog Thioesterase"/>
    <property type="match status" value="1"/>
</dbReference>
<dbReference type="PROSITE" id="PS51770">
    <property type="entry name" value="HOTDOG_ACOT"/>
    <property type="match status" value="1"/>
</dbReference>
<keyword evidence="6" id="KW-1185">Reference proteome</keyword>
<dbReference type="SUPFAM" id="SSF54637">
    <property type="entry name" value="Thioesterase/thiol ester dehydrase-isomerase"/>
    <property type="match status" value="1"/>
</dbReference>